<dbReference type="InterPro" id="IPR050131">
    <property type="entry name" value="Peptidase_S8_subtilisin-like"/>
</dbReference>
<dbReference type="EMBL" id="JAAGOB010000003">
    <property type="protein sequence ID" value="NED95120.1"/>
    <property type="molecule type" value="Genomic_DNA"/>
</dbReference>
<dbReference type="PROSITE" id="PS00136">
    <property type="entry name" value="SUBTILASE_ASP"/>
    <property type="match status" value="1"/>
</dbReference>
<feature type="domain" description="Inhibitor I9" evidence="9">
    <location>
        <begin position="80"/>
        <end position="147"/>
    </location>
</feature>
<feature type="active site" description="Charge relay system" evidence="5 6">
    <location>
        <position position="222"/>
    </location>
</feature>
<name>A0A6N9YJM3_9ACTN</name>
<dbReference type="SUPFAM" id="SSF52743">
    <property type="entry name" value="Subtilisin-like"/>
    <property type="match status" value="1"/>
</dbReference>
<dbReference type="PROSITE" id="PS51257">
    <property type="entry name" value="PROKAR_LIPOPROTEIN"/>
    <property type="match status" value="1"/>
</dbReference>
<feature type="domain" description="Peptidase S8/S53" evidence="8">
    <location>
        <begin position="174"/>
        <end position="592"/>
    </location>
</feature>
<evidence type="ECO:0000256" key="5">
    <source>
        <dbReference type="PIRSR" id="PIRSR615500-1"/>
    </source>
</evidence>
<evidence type="ECO:0000313" key="10">
    <source>
        <dbReference type="EMBL" id="NED95120.1"/>
    </source>
</evidence>
<evidence type="ECO:0000256" key="4">
    <source>
        <dbReference type="ARBA" id="ARBA00022825"/>
    </source>
</evidence>
<dbReference type="Gene3D" id="3.30.70.80">
    <property type="entry name" value="Peptidase S8 propeptide/proteinase inhibitor I9"/>
    <property type="match status" value="1"/>
</dbReference>
<dbReference type="Gene3D" id="2.130.10.10">
    <property type="entry name" value="YVTN repeat-like/Quinoprotein amine dehydrogenase"/>
    <property type="match status" value="4"/>
</dbReference>
<dbReference type="Proteomes" id="UP000469185">
    <property type="component" value="Unassembled WGS sequence"/>
</dbReference>
<evidence type="ECO:0000256" key="2">
    <source>
        <dbReference type="ARBA" id="ARBA00022670"/>
    </source>
</evidence>
<dbReference type="PROSITE" id="PS00137">
    <property type="entry name" value="SUBTILASE_HIS"/>
    <property type="match status" value="1"/>
</dbReference>
<gene>
    <name evidence="10" type="ORF">G1H11_07310</name>
</gene>
<dbReference type="InterPro" id="IPR015500">
    <property type="entry name" value="Peptidase_S8_subtilisin-rel"/>
</dbReference>
<organism evidence="10 11">
    <name type="scientific">Phytoactinopolyspora alkaliphila</name>
    <dbReference type="NCBI Taxonomy" id="1783498"/>
    <lineage>
        <taxon>Bacteria</taxon>
        <taxon>Bacillati</taxon>
        <taxon>Actinomycetota</taxon>
        <taxon>Actinomycetes</taxon>
        <taxon>Jiangellales</taxon>
        <taxon>Jiangellaceae</taxon>
        <taxon>Phytoactinopolyspora</taxon>
    </lineage>
</organism>
<dbReference type="InterPro" id="IPR022398">
    <property type="entry name" value="Peptidase_S8_His-AS"/>
</dbReference>
<evidence type="ECO:0000256" key="1">
    <source>
        <dbReference type="ARBA" id="ARBA00011073"/>
    </source>
</evidence>
<evidence type="ECO:0000256" key="6">
    <source>
        <dbReference type="PROSITE-ProRule" id="PRU01240"/>
    </source>
</evidence>
<dbReference type="PROSITE" id="PS51892">
    <property type="entry name" value="SUBTILASE"/>
    <property type="match status" value="1"/>
</dbReference>
<dbReference type="PANTHER" id="PTHR43806">
    <property type="entry name" value="PEPTIDASE S8"/>
    <property type="match status" value="1"/>
</dbReference>
<keyword evidence="2 6" id="KW-0645">Protease</keyword>
<dbReference type="InterPro" id="IPR023828">
    <property type="entry name" value="Peptidase_S8_Ser-AS"/>
</dbReference>
<dbReference type="Pfam" id="PF05922">
    <property type="entry name" value="Inhibitor_I9"/>
    <property type="match status" value="1"/>
</dbReference>
<comment type="caution">
    <text evidence="10">The sequence shown here is derived from an EMBL/GenBank/DDBJ whole genome shotgun (WGS) entry which is preliminary data.</text>
</comment>
<dbReference type="GO" id="GO:0004252">
    <property type="term" value="F:serine-type endopeptidase activity"/>
    <property type="evidence" value="ECO:0007669"/>
    <property type="project" value="UniProtKB-UniRule"/>
</dbReference>
<dbReference type="Gene3D" id="3.40.50.200">
    <property type="entry name" value="Peptidase S8/S53 domain"/>
    <property type="match status" value="2"/>
</dbReference>
<evidence type="ECO:0000259" key="9">
    <source>
        <dbReference type="Pfam" id="PF05922"/>
    </source>
</evidence>
<dbReference type="InterPro" id="IPR037045">
    <property type="entry name" value="S8pro/Inhibitor_I9_sf"/>
</dbReference>
<dbReference type="InterPro" id="IPR000209">
    <property type="entry name" value="Peptidase_S8/S53_dom"/>
</dbReference>
<feature type="active site" description="Charge relay system" evidence="5 6">
    <location>
        <position position="557"/>
    </location>
</feature>
<dbReference type="CDD" id="cd15482">
    <property type="entry name" value="Sialidase_non-viral"/>
    <property type="match status" value="1"/>
</dbReference>
<evidence type="ECO:0000313" key="11">
    <source>
        <dbReference type="Proteomes" id="UP000469185"/>
    </source>
</evidence>
<dbReference type="SUPFAM" id="SSF52025">
    <property type="entry name" value="PA domain"/>
    <property type="match status" value="1"/>
</dbReference>
<dbReference type="PRINTS" id="PR00723">
    <property type="entry name" value="SUBTILISIN"/>
</dbReference>
<evidence type="ECO:0000256" key="3">
    <source>
        <dbReference type="ARBA" id="ARBA00022801"/>
    </source>
</evidence>
<dbReference type="Pfam" id="PF00082">
    <property type="entry name" value="Peptidase_S8"/>
    <property type="match status" value="1"/>
</dbReference>
<sequence length="1444" mass="150209">MKPRTDVAAPVPRVNRWTSAFGLILACVIGLALVAPQATGASPEPGPDTRMIVLFEDEPAVAALDQAAVPDLAPAARARLDRHRASVRAVHHAFASATDDLDLEVRMRHEFTFLVNAVAVTVAESDVEALSALPGVSDVVPDGRVQAATDVSVPLIGAPEVWERSDPDGVNVRGEGTTVAVLDTGIDYTNPSLGGSFGPGNKVVAGYDYVNGDDDPMDDNGHGTHVAGIIAGDGDVVGVAPAASLTAYKVLGRDGGGWESDIIAALEDAVDPANPHRADVVNLSLGGVGDGTDPLGAAASAAVDAGAVVVAAAGNSGPGAQTVLTPAAADRVLAVGASTSGLSLPSARMASPREEPINAFRAPHSASAPVEPVTGELVDVGNGTEADYDEAGDVTGKVVAYRAQLPQALRYVTPAMIEQAKLAEDRGAIGLLGYSESAGPFQLPEVGDEPAGVLSGGTVDVPLVPAGSEESFRMDSIVVMGLLDLQWPRLARDLADGPVEITISGEDVTDRVASFSSRGPTSRFTLKPELVAPGVEIRSTWPLQQWKPGVYRTSGTSMAAPHAAGAAALLRQLDPDASADTIQARLVGSAAAVDDVGSAVTGSGRLDVAAAADARLVAEPTVLSLGVADLSADTVGATATLTLRNDGDADLPVALRAEQAPDGAGTAVVTPAEAVVPAAGELEVSLTLSADRPEQDIDYSGWIVADVRSAATLPSLRVPYLLAGRPLVVQVSPDPSDGRSEAFVWSPAPLPAPPVVTVTPPKGKPVRVTAEHDHDQWYRATLDGGRTGAYQVSAEARVSEEVLLTGVSSFEVAENRAGGPSPMDWSPIGPNGAGGPMATTPADEDVVVVNQYVRAGPWRTEDGGDTWRQHNRLPVAGGTGSTVIDAADPDTMWYAVNGTSPGGHLLDPTYQGRLLRTWDGGTGWQILDFPDVHVDDLVSDADTRVLVAVTAGALMVSRDGGHTWSAHPNPAGSGTVGAAFGGDDLYVASRSAVWAVRGLLTGDPAMTDVVYEAADGHSERVAGMVADDELVAALIGGVRVIGSTDGGSSWQEIYDVPEGGGMSITMRDGDLMVATYRQHNHVGRDHGTSWAMLPQPVGGAVEDDVARWPGGGLVWSSPSAGMFHTDDDGAAPRRIGVQGLTVYDMAVLDHGGTPRLLAGTDSEIYDTDLPMRPRLEPDVAEWGLSGAEAHFGTRIGQLAVSPSEENTLWKIRKDAVSEFWVYRSTDGGEEWELRGRTVELPYDLHIDPVDPDRVVVPFWSISGPGLYVTEDAGEQWRKLFHAPQFTAVAADAVHEDRLWLASPSGLYRSDDFGETVELVFGGHVAAVEVDGDKIVAGGTEIRVSDDAGETFVAADSGGLDMLVTDLLVSPGRQGTWYAATGRYQANGLVKGGRGVLRSTDGGLTWGNVSRGLQNLDVESLEISPDGRWLFAGTNQGGVHRVRAR</sequence>
<evidence type="ECO:0000256" key="7">
    <source>
        <dbReference type="RuleBase" id="RU003355"/>
    </source>
</evidence>
<reference evidence="10 11" key="1">
    <citation type="submission" date="2020-02" db="EMBL/GenBank/DDBJ databases">
        <authorList>
            <person name="Li X.-J."/>
            <person name="Feng X.-M."/>
        </authorList>
    </citation>
    <scope>NUCLEOTIDE SEQUENCE [LARGE SCALE GENOMIC DNA]</scope>
    <source>
        <strain evidence="10 11">CGMCC 4.7225</strain>
    </source>
</reference>
<dbReference type="InterPro" id="IPR023827">
    <property type="entry name" value="Peptidase_S8_Asp-AS"/>
</dbReference>
<dbReference type="PANTHER" id="PTHR43806:SF65">
    <property type="entry name" value="SERINE PROTEASE APRX"/>
    <property type="match status" value="1"/>
</dbReference>
<dbReference type="InterPro" id="IPR036852">
    <property type="entry name" value="Peptidase_S8/S53_dom_sf"/>
</dbReference>
<dbReference type="InterPro" id="IPR010259">
    <property type="entry name" value="S8pro/Inhibitor_I9"/>
</dbReference>
<accession>A0A6N9YJM3</accession>
<dbReference type="PROSITE" id="PS00138">
    <property type="entry name" value="SUBTILASE_SER"/>
    <property type="match status" value="1"/>
</dbReference>
<dbReference type="InterPro" id="IPR046450">
    <property type="entry name" value="PA_dom_sf"/>
</dbReference>
<keyword evidence="4 6" id="KW-0720">Serine protease</keyword>
<dbReference type="SUPFAM" id="SSF110296">
    <property type="entry name" value="Oligoxyloglucan reducing end-specific cellobiohydrolase"/>
    <property type="match status" value="2"/>
</dbReference>
<proteinExistence type="inferred from homology"/>
<dbReference type="InterPro" id="IPR015943">
    <property type="entry name" value="WD40/YVTN_repeat-like_dom_sf"/>
</dbReference>
<feature type="active site" description="Charge relay system" evidence="5 6">
    <location>
        <position position="183"/>
    </location>
</feature>
<dbReference type="GO" id="GO:0006508">
    <property type="term" value="P:proteolysis"/>
    <property type="evidence" value="ECO:0007669"/>
    <property type="project" value="UniProtKB-KW"/>
</dbReference>
<protein>
    <submittedName>
        <fullName evidence="10">S8 family serine peptidase</fullName>
    </submittedName>
</protein>
<keyword evidence="3 6" id="KW-0378">Hydrolase</keyword>
<keyword evidence="11" id="KW-1185">Reference proteome</keyword>
<dbReference type="RefSeq" id="WP_163817523.1">
    <property type="nucleotide sequence ID" value="NZ_JAAGOB010000003.1"/>
</dbReference>
<evidence type="ECO:0000259" key="8">
    <source>
        <dbReference type="Pfam" id="PF00082"/>
    </source>
</evidence>
<comment type="similarity">
    <text evidence="1 6 7">Belongs to the peptidase S8 family.</text>
</comment>